<gene>
    <name evidence="4" type="ORF">DFR52_101115</name>
</gene>
<dbReference type="InterPro" id="IPR007129">
    <property type="entry name" value="Ubiqinol_cyt_c_chaperone_CPB3"/>
</dbReference>
<comment type="caution">
    <text evidence="4">The sequence shown here is derived from an EMBL/GenBank/DDBJ whole genome shotgun (WGS) entry which is preliminary data.</text>
</comment>
<name>A0A317PRR9_9HYPH</name>
<reference evidence="4 5" key="1">
    <citation type="submission" date="2018-05" db="EMBL/GenBank/DDBJ databases">
        <title>Genomic Encyclopedia of Type Strains, Phase IV (KMG-IV): sequencing the most valuable type-strain genomes for metagenomic binning, comparative biology and taxonomic classification.</title>
        <authorList>
            <person name="Goeker M."/>
        </authorList>
    </citation>
    <scope>NUCLEOTIDE SEQUENCE [LARGE SCALE GENOMIC DNA]</scope>
    <source>
        <strain evidence="4 5">DSM 16791</strain>
    </source>
</reference>
<dbReference type="PANTHER" id="PTHR12184:SF1">
    <property type="entry name" value="UBIQUINOL-CYTOCHROME-C REDUCTASE COMPLEX ASSEMBLY FACTOR 1"/>
    <property type="match status" value="1"/>
</dbReference>
<dbReference type="OrthoDB" id="7158889at2"/>
<dbReference type="InterPro" id="IPR014569">
    <property type="entry name" value="Ubq_cyt-c_CBP3-rel"/>
</dbReference>
<sequence length="186" mass="20069">MIFSLFKRKKANAAVVGRQYQALTDAARDPGFYTAMNVPDTVLGRFEMVCIHMVLYFRRTRAAGEAVEQLSQDIVDAFFEDIDHSIRELGIGDTGVPKRMKTLARMFYGRGKSYGDALDASNRAGLAEALLRNIRPDSAAAGAQDAASMLPLADYMIRADTALGKVTDATLAAGLVVFPAASNAEA</sequence>
<dbReference type="PANTHER" id="PTHR12184">
    <property type="entry name" value="UBIQUINOL-CYTOCHROME C REDUCTASE COMPLEX ASSEMBLY FACTOR 1 FAMILY MEMBER"/>
    <property type="match status" value="1"/>
</dbReference>
<dbReference type="AlphaFoldDB" id="A0A317PRR9"/>
<evidence type="ECO:0000313" key="5">
    <source>
        <dbReference type="Proteomes" id="UP000246352"/>
    </source>
</evidence>
<dbReference type="Proteomes" id="UP000246352">
    <property type="component" value="Unassembled WGS sequence"/>
</dbReference>
<organism evidence="4 5">
    <name type="scientific">Hoeflea marina</name>
    <dbReference type="NCBI Taxonomy" id="274592"/>
    <lineage>
        <taxon>Bacteria</taxon>
        <taxon>Pseudomonadati</taxon>
        <taxon>Pseudomonadota</taxon>
        <taxon>Alphaproteobacteria</taxon>
        <taxon>Hyphomicrobiales</taxon>
        <taxon>Rhizobiaceae</taxon>
        <taxon>Hoeflea</taxon>
    </lineage>
</organism>
<evidence type="ECO:0000256" key="2">
    <source>
        <dbReference type="ARBA" id="ARBA00006436"/>
    </source>
</evidence>
<comment type="similarity">
    <text evidence="2">Belongs to the UPF0174 family.</text>
</comment>
<dbReference type="InterPro" id="IPR021150">
    <property type="entry name" value="Ubiq_cyt_c_chap"/>
</dbReference>
<keyword evidence="5" id="KW-1185">Reference proteome</keyword>
<protein>
    <submittedName>
        <fullName evidence="4">Cytochrome b pre-mRNA-processing protein 3</fullName>
    </submittedName>
</protein>
<feature type="domain" description="Ubiquinol-cytochrome c chaperone" evidence="3">
    <location>
        <begin position="35"/>
        <end position="176"/>
    </location>
</feature>
<dbReference type="EMBL" id="QGTR01000001">
    <property type="protein sequence ID" value="PWW03435.1"/>
    <property type="molecule type" value="Genomic_DNA"/>
</dbReference>
<evidence type="ECO:0000259" key="3">
    <source>
        <dbReference type="Pfam" id="PF03981"/>
    </source>
</evidence>
<comment type="similarity">
    <text evidence="1">Belongs to the CBP3 family.</text>
</comment>
<dbReference type="RefSeq" id="WP_110030000.1">
    <property type="nucleotide sequence ID" value="NZ_QGTR01000001.1"/>
</dbReference>
<dbReference type="PIRSF" id="PIRSF032079">
    <property type="entry name" value="UCP032079"/>
    <property type="match status" value="1"/>
</dbReference>
<accession>A0A317PRR9</accession>
<evidence type="ECO:0000256" key="1">
    <source>
        <dbReference type="ARBA" id="ARBA00006407"/>
    </source>
</evidence>
<evidence type="ECO:0000313" key="4">
    <source>
        <dbReference type="EMBL" id="PWW03435.1"/>
    </source>
</evidence>
<proteinExistence type="inferred from homology"/>
<dbReference type="Pfam" id="PF03981">
    <property type="entry name" value="Ubiq_cyt_C_chap"/>
    <property type="match status" value="1"/>
</dbReference>